<keyword evidence="1" id="KW-0472">Membrane</keyword>
<dbReference type="Proteomes" id="UP001212602">
    <property type="component" value="Unassembled WGS sequence"/>
</dbReference>
<keyword evidence="3" id="KW-1185">Reference proteome</keyword>
<keyword evidence="1" id="KW-1133">Transmembrane helix</keyword>
<gene>
    <name evidence="2" type="ORF">PGB34_11820</name>
</gene>
<dbReference type="AlphaFoldDB" id="A0AAE3SZZ8"/>
<accession>A0AAE3SZZ8</accession>
<evidence type="ECO:0000313" key="3">
    <source>
        <dbReference type="Proteomes" id="UP001212602"/>
    </source>
</evidence>
<keyword evidence="1" id="KW-0812">Transmembrane</keyword>
<dbReference type="EMBL" id="JAQIPB010000004">
    <property type="protein sequence ID" value="MDA7417050.1"/>
    <property type="molecule type" value="Genomic_DNA"/>
</dbReference>
<evidence type="ECO:0000256" key="1">
    <source>
        <dbReference type="SAM" id="Phobius"/>
    </source>
</evidence>
<organism evidence="2 3">
    <name type="scientific">Xenophilus arseniciresistens</name>
    <dbReference type="NCBI Taxonomy" id="1283306"/>
    <lineage>
        <taxon>Bacteria</taxon>
        <taxon>Pseudomonadati</taxon>
        <taxon>Pseudomonadota</taxon>
        <taxon>Betaproteobacteria</taxon>
        <taxon>Burkholderiales</taxon>
        <taxon>Comamonadaceae</taxon>
        <taxon>Xenophilus</taxon>
    </lineage>
</organism>
<protein>
    <submittedName>
        <fullName evidence="2">Uncharacterized protein</fullName>
    </submittedName>
</protein>
<comment type="caution">
    <text evidence="2">The sequence shown here is derived from an EMBL/GenBank/DDBJ whole genome shotgun (WGS) entry which is preliminary data.</text>
</comment>
<evidence type="ECO:0000313" key="2">
    <source>
        <dbReference type="EMBL" id="MDA7417050.1"/>
    </source>
</evidence>
<proteinExistence type="predicted"/>
<feature type="transmembrane region" description="Helical" evidence="1">
    <location>
        <begin position="6"/>
        <end position="24"/>
    </location>
</feature>
<reference evidence="2" key="1">
    <citation type="submission" date="2023-01" db="EMBL/GenBank/DDBJ databases">
        <title>Xenophilus mangrovi sp. nov., isolated from soil of Mangrove nature reserve.</title>
        <authorList>
            <person name="Xu S."/>
            <person name="Liu Z."/>
            <person name="Xu Y."/>
        </authorList>
    </citation>
    <scope>NUCLEOTIDE SEQUENCE</scope>
    <source>
        <strain evidence="2">YW8</strain>
    </source>
</reference>
<name>A0AAE3SZZ8_9BURK</name>
<dbReference type="RefSeq" id="WP_271428297.1">
    <property type="nucleotide sequence ID" value="NZ_JAQIPB010000004.1"/>
</dbReference>
<sequence>MDSFDYSWLALGLVLVLLVVWVVMRRARKRGPGGAKVRETQMVALVRRRRELHAQLLALAGDQGRQLLQAEARRLKGSPSDIAVLEAALARAERMSDRPELRPQAPTR</sequence>